<organism evidence="2 3">
    <name type="scientific">Botryotinia fuckeliana (strain T4)</name>
    <name type="common">Noble rot fungus</name>
    <name type="synonym">Botrytis cinerea</name>
    <dbReference type="NCBI Taxonomy" id="999810"/>
    <lineage>
        <taxon>Eukaryota</taxon>
        <taxon>Fungi</taxon>
        <taxon>Dikarya</taxon>
        <taxon>Ascomycota</taxon>
        <taxon>Pezizomycotina</taxon>
        <taxon>Leotiomycetes</taxon>
        <taxon>Helotiales</taxon>
        <taxon>Sclerotiniaceae</taxon>
        <taxon>Botrytis</taxon>
    </lineage>
</organism>
<sequence length="72" mass="8204">MSAEFRYNRPAPAPTGDLRQKINDQQQLTDLINDHFPAPRIQADPPMSQEIWDNENGVLMLMALVQQQKAAE</sequence>
<dbReference type="EMBL" id="FQ790332">
    <property type="protein sequence ID" value="CCD50972.1"/>
    <property type="molecule type" value="Genomic_DNA"/>
</dbReference>
<name>G2YGT8_BOTF4</name>
<dbReference type="HOGENOM" id="CLU_2721939_0_0_1"/>
<feature type="region of interest" description="Disordered" evidence="1">
    <location>
        <begin position="1"/>
        <end position="20"/>
    </location>
</feature>
<evidence type="ECO:0000313" key="3">
    <source>
        <dbReference type="Proteomes" id="UP000008177"/>
    </source>
</evidence>
<dbReference type="AlphaFoldDB" id="G2YGT8"/>
<evidence type="ECO:0000256" key="1">
    <source>
        <dbReference type="SAM" id="MobiDB-lite"/>
    </source>
</evidence>
<gene>
    <name evidence="2" type="ORF">BofuT4_uP022400.1</name>
</gene>
<dbReference type="InParanoid" id="G2YGT8"/>
<protein>
    <submittedName>
        <fullName evidence="2">Uncharacterized protein</fullName>
    </submittedName>
</protein>
<reference evidence="3" key="1">
    <citation type="journal article" date="2011" name="PLoS Genet.">
        <title>Genomic analysis of the necrotrophic fungal pathogens Sclerotinia sclerotiorum and Botrytis cinerea.</title>
        <authorList>
            <person name="Amselem J."/>
            <person name="Cuomo C.A."/>
            <person name="van Kan J.A."/>
            <person name="Viaud M."/>
            <person name="Benito E.P."/>
            <person name="Couloux A."/>
            <person name="Coutinho P.M."/>
            <person name="de Vries R.P."/>
            <person name="Dyer P.S."/>
            <person name="Fillinger S."/>
            <person name="Fournier E."/>
            <person name="Gout L."/>
            <person name="Hahn M."/>
            <person name="Kohn L."/>
            <person name="Lapalu N."/>
            <person name="Plummer K.M."/>
            <person name="Pradier J.M."/>
            <person name="Quevillon E."/>
            <person name="Sharon A."/>
            <person name="Simon A."/>
            <person name="ten Have A."/>
            <person name="Tudzynski B."/>
            <person name="Tudzynski P."/>
            <person name="Wincker P."/>
            <person name="Andrew M."/>
            <person name="Anthouard V."/>
            <person name="Beever R.E."/>
            <person name="Beffa R."/>
            <person name="Benoit I."/>
            <person name="Bouzid O."/>
            <person name="Brault B."/>
            <person name="Chen Z."/>
            <person name="Choquer M."/>
            <person name="Collemare J."/>
            <person name="Cotton P."/>
            <person name="Danchin E.G."/>
            <person name="Da Silva C."/>
            <person name="Gautier A."/>
            <person name="Giraud C."/>
            <person name="Giraud T."/>
            <person name="Gonzalez C."/>
            <person name="Grossetete S."/>
            <person name="Guldener U."/>
            <person name="Henrissat B."/>
            <person name="Howlett B.J."/>
            <person name="Kodira C."/>
            <person name="Kretschmer M."/>
            <person name="Lappartient A."/>
            <person name="Leroch M."/>
            <person name="Levis C."/>
            <person name="Mauceli E."/>
            <person name="Neuveglise C."/>
            <person name="Oeser B."/>
            <person name="Pearson M."/>
            <person name="Poulain J."/>
            <person name="Poussereau N."/>
            <person name="Quesneville H."/>
            <person name="Rascle C."/>
            <person name="Schumacher J."/>
            <person name="Segurens B."/>
            <person name="Sexton A."/>
            <person name="Silva E."/>
            <person name="Sirven C."/>
            <person name="Soanes D.M."/>
            <person name="Talbot N.J."/>
            <person name="Templeton M."/>
            <person name="Yandava C."/>
            <person name="Yarden O."/>
            <person name="Zeng Q."/>
            <person name="Rollins J.A."/>
            <person name="Lebrun M.H."/>
            <person name="Dickman M."/>
        </authorList>
    </citation>
    <scope>NUCLEOTIDE SEQUENCE [LARGE SCALE GENOMIC DNA]</scope>
    <source>
        <strain evidence="3">T4</strain>
    </source>
</reference>
<proteinExistence type="predicted"/>
<evidence type="ECO:0000313" key="2">
    <source>
        <dbReference type="EMBL" id="CCD50972.1"/>
    </source>
</evidence>
<dbReference type="Proteomes" id="UP000008177">
    <property type="component" value="Unplaced contigs"/>
</dbReference>
<accession>G2YGT8</accession>